<dbReference type="GO" id="GO:0006596">
    <property type="term" value="P:polyamine biosynthetic process"/>
    <property type="evidence" value="ECO:0007669"/>
    <property type="project" value="UniProtKB-KW"/>
</dbReference>
<protein>
    <submittedName>
        <fullName evidence="3">Spermidine synthase</fullName>
    </submittedName>
</protein>
<feature type="transmembrane region" description="Helical" evidence="2">
    <location>
        <begin position="108"/>
        <end position="133"/>
    </location>
</feature>
<dbReference type="RefSeq" id="WP_189993868.1">
    <property type="nucleotide sequence ID" value="NZ_BMZS01000011.1"/>
</dbReference>
<keyword evidence="2" id="KW-1133">Transmembrane helix</keyword>
<dbReference type="Proteomes" id="UP000630353">
    <property type="component" value="Unassembled WGS sequence"/>
</dbReference>
<keyword evidence="2" id="KW-0812">Transmembrane</keyword>
<dbReference type="PANTHER" id="PTHR43317">
    <property type="entry name" value="THERMOSPERMINE SYNTHASE ACAULIS5"/>
    <property type="match status" value="1"/>
</dbReference>
<dbReference type="SUPFAM" id="SSF53335">
    <property type="entry name" value="S-adenosyl-L-methionine-dependent methyltransferases"/>
    <property type="match status" value="1"/>
</dbReference>
<reference evidence="3" key="2">
    <citation type="submission" date="2020-09" db="EMBL/GenBank/DDBJ databases">
        <authorList>
            <person name="Sun Q."/>
            <person name="Kim S."/>
        </authorList>
    </citation>
    <scope>NUCLEOTIDE SEQUENCE</scope>
    <source>
        <strain evidence="3">KCTC 42651</strain>
    </source>
</reference>
<dbReference type="InterPro" id="IPR029063">
    <property type="entry name" value="SAM-dependent_MTases_sf"/>
</dbReference>
<gene>
    <name evidence="3" type="ORF">GCM10017083_44950</name>
</gene>
<reference evidence="3" key="1">
    <citation type="journal article" date="2014" name="Int. J. Syst. Evol. Microbiol.">
        <title>Complete genome sequence of Corynebacterium casei LMG S-19264T (=DSM 44701T), isolated from a smear-ripened cheese.</title>
        <authorList>
            <consortium name="US DOE Joint Genome Institute (JGI-PGF)"/>
            <person name="Walter F."/>
            <person name="Albersmeier A."/>
            <person name="Kalinowski J."/>
            <person name="Ruckert C."/>
        </authorList>
    </citation>
    <scope>NUCLEOTIDE SEQUENCE</scope>
    <source>
        <strain evidence="3">KCTC 42651</strain>
    </source>
</reference>
<evidence type="ECO:0000256" key="2">
    <source>
        <dbReference type="SAM" id="Phobius"/>
    </source>
</evidence>
<dbReference type="NCBIfam" id="NF037959">
    <property type="entry name" value="MFS_SpdSyn"/>
    <property type="match status" value="1"/>
</dbReference>
<feature type="transmembrane region" description="Helical" evidence="2">
    <location>
        <begin position="153"/>
        <end position="175"/>
    </location>
</feature>
<evidence type="ECO:0000313" key="3">
    <source>
        <dbReference type="EMBL" id="GHD59839.1"/>
    </source>
</evidence>
<sequence>MLRQIFLGVTLLLGSAGGLVVEIVAGRLIAPYVGMSLYTWTAIIAVVLAGLSAGHWIGGRMAAARVSDVGAMRRLALALALASVSSFASLGLLRVLSGPLLGSGLGTVPVVILLSTALFLLPSLFVGIVAPIVTRLAVGLRPEDPGPVIGRMYAIGTLGSIAGTLAAGYLFIAWIGSTGTIVAVATVYAVLALSCALQTGRGFAGRTGLGIVLLLGAIGAWTQATGAFLSPCERESDYFCIRIDDFSAVSGRPSALIALDHLAHSINDRDDPTLLFNPYIHFVDEYARRRLAYGPGRPVGAFFVGGGGYTLPRAWAAEMPAARLVVAEIDPAVTAAARRHLWLDPDLPALEIHHRDARVLLQSLPAVPAFDVVFGDAFHDISVPAHLVTREFHREIARRLTDRGFYVANAVDDGRRPRFVAALARTLATDFAAVEVWAEVEALSAATAGTETRITYVVVAGHRDSGIDRLPASRGIARFWLRLPVDGVLRVAGDDVPVLTDDFAPVDRLMATLLLAPEE</sequence>
<dbReference type="GO" id="GO:0010487">
    <property type="term" value="F:thermospermine synthase activity"/>
    <property type="evidence" value="ECO:0007669"/>
    <property type="project" value="TreeGrafter"/>
</dbReference>
<feature type="transmembrane region" description="Helical" evidence="2">
    <location>
        <begin position="209"/>
        <end position="229"/>
    </location>
</feature>
<keyword evidence="1" id="KW-0620">Polyamine biosynthesis</keyword>
<dbReference type="Gene3D" id="3.40.50.150">
    <property type="entry name" value="Vaccinia Virus protein VP39"/>
    <property type="match status" value="1"/>
</dbReference>
<evidence type="ECO:0000256" key="1">
    <source>
        <dbReference type="ARBA" id="ARBA00023115"/>
    </source>
</evidence>
<comment type="caution">
    <text evidence="3">The sequence shown here is derived from an EMBL/GenBank/DDBJ whole genome shotgun (WGS) entry which is preliminary data.</text>
</comment>
<dbReference type="AlphaFoldDB" id="A0A918XVP4"/>
<dbReference type="EMBL" id="BMZS01000011">
    <property type="protein sequence ID" value="GHD59839.1"/>
    <property type="molecule type" value="Genomic_DNA"/>
</dbReference>
<name>A0A918XVP4_9PROT</name>
<feature type="transmembrane region" description="Helical" evidence="2">
    <location>
        <begin position="28"/>
        <end position="54"/>
    </location>
</feature>
<proteinExistence type="predicted"/>
<accession>A0A918XVP4</accession>
<evidence type="ECO:0000313" key="4">
    <source>
        <dbReference type="Proteomes" id="UP000630353"/>
    </source>
</evidence>
<dbReference type="PANTHER" id="PTHR43317:SF1">
    <property type="entry name" value="THERMOSPERMINE SYNTHASE ACAULIS5"/>
    <property type="match status" value="1"/>
</dbReference>
<keyword evidence="4" id="KW-1185">Reference proteome</keyword>
<keyword evidence="2" id="KW-0472">Membrane</keyword>
<organism evidence="3 4">
    <name type="scientific">Thalassobaculum fulvum</name>
    <dbReference type="NCBI Taxonomy" id="1633335"/>
    <lineage>
        <taxon>Bacteria</taxon>
        <taxon>Pseudomonadati</taxon>
        <taxon>Pseudomonadota</taxon>
        <taxon>Alphaproteobacteria</taxon>
        <taxon>Rhodospirillales</taxon>
        <taxon>Thalassobaculaceae</taxon>
        <taxon>Thalassobaculum</taxon>
    </lineage>
</organism>
<feature type="transmembrane region" description="Helical" evidence="2">
    <location>
        <begin position="181"/>
        <end position="197"/>
    </location>
</feature>
<feature type="transmembrane region" description="Helical" evidence="2">
    <location>
        <begin position="75"/>
        <end position="96"/>
    </location>
</feature>